<dbReference type="InterPro" id="IPR011990">
    <property type="entry name" value="TPR-like_helical_dom_sf"/>
</dbReference>
<accession>A0ABP9AJ86</accession>
<evidence type="ECO:0000313" key="3">
    <source>
        <dbReference type="Proteomes" id="UP001499959"/>
    </source>
</evidence>
<keyword evidence="3" id="KW-1185">Reference proteome</keyword>
<evidence type="ECO:0000313" key="2">
    <source>
        <dbReference type="EMBL" id="GAA4781108.1"/>
    </source>
</evidence>
<dbReference type="Gene3D" id="1.25.40.10">
    <property type="entry name" value="Tetratricopeptide repeat domain"/>
    <property type="match status" value="2"/>
</dbReference>
<dbReference type="SUPFAM" id="SSF48452">
    <property type="entry name" value="TPR-like"/>
    <property type="match status" value="1"/>
</dbReference>
<feature type="repeat" description="TPR" evidence="1">
    <location>
        <begin position="323"/>
        <end position="356"/>
    </location>
</feature>
<gene>
    <name evidence="2" type="ORF">GCM10023307_01550</name>
</gene>
<dbReference type="InterPro" id="IPR019734">
    <property type="entry name" value="TPR_rpt"/>
</dbReference>
<protein>
    <recommendedName>
        <fullName evidence="4">DUF4034 domain-containing protein</fullName>
    </recommendedName>
</protein>
<keyword evidence="1" id="KW-0802">TPR repeat</keyword>
<organism evidence="2 3">
    <name type="scientific">Lysobacter hankyongensis</name>
    <dbReference type="NCBI Taxonomy" id="1176535"/>
    <lineage>
        <taxon>Bacteria</taxon>
        <taxon>Pseudomonadati</taxon>
        <taxon>Pseudomonadota</taxon>
        <taxon>Gammaproteobacteria</taxon>
        <taxon>Lysobacterales</taxon>
        <taxon>Lysobacteraceae</taxon>
        <taxon>Lysobacter</taxon>
    </lineage>
</organism>
<dbReference type="EMBL" id="BAABJE010000001">
    <property type="protein sequence ID" value="GAA4781108.1"/>
    <property type="molecule type" value="Genomic_DNA"/>
</dbReference>
<evidence type="ECO:0008006" key="4">
    <source>
        <dbReference type="Google" id="ProtNLM"/>
    </source>
</evidence>
<reference evidence="3" key="1">
    <citation type="journal article" date="2019" name="Int. J. Syst. Evol. Microbiol.">
        <title>The Global Catalogue of Microorganisms (GCM) 10K type strain sequencing project: providing services to taxonomists for standard genome sequencing and annotation.</title>
        <authorList>
            <consortium name="The Broad Institute Genomics Platform"/>
            <consortium name="The Broad Institute Genome Sequencing Center for Infectious Disease"/>
            <person name="Wu L."/>
            <person name="Ma J."/>
        </authorList>
    </citation>
    <scope>NUCLEOTIDE SEQUENCE [LARGE SCALE GENOMIC DNA]</scope>
    <source>
        <strain evidence="3">JCM 18204</strain>
    </source>
</reference>
<dbReference type="PROSITE" id="PS50005">
    <property type="entry name" value="TPR"/>
    <property type="match status" value="1"/>
</dbReference>
<sequence>MPPPVPELWQRSRYEKIFAEIDRVEAIADPVRRCLEYPSLPHIAWPPRLIEALCADHQTPIMQVDEVKAMIDRGEWQALHDRYAGYLQRHHSGEDPELLLYRVFFLHSWKSSEEMDDYTRRWVSAVPDDPFANTERGAALTNMAWKARGDDASEDQVRAHADRAEVHLRKAIAAEPRLMTAYLYLIDTHVLQGRREAIPNTLQAALRQSPASFHVREQAAQYLHGRWGGSPQQLYGFALGAGSQLERNPRLALLATHAGREIADRHSEHHRDRRALWAYRAALAHGPERETLLNAGFTASELEYYAEKIMYLSQDIRFHRFPKDARIRRGLLWEWDGKFERALRDFRAAAALDPDDAWTANKVAEVEARMRAPAPVRR</sequence>
<proteinExistence type="predicted"/>
<evidence type="ECO:0000256" key="1">
    <source>
        <dbReference type="PROSITE-ProRule" id="PRU00339"/>
    </source>
</evidence>
<comment type="caution">
    <text evidence="2">The sequence shown here is derived from an EMBL/GenBank/DDBJ whole genome shotgun (WGS) entry which is preliminary data.</text>
</comment>
<dbReference type="Proteomes" id="UP001499959">
    <property type="component" value="Unassembled WGS sequence"/>
</dbReference>
<name>A0ABP9AJ86_9GAMM</name>